<proteinExistence type="predicted"/>
<dbReference type="RefSeq" id="WP_187528917.1">
    <property type="nucleotide sequence ID" value="NZ_CP060724.1"/>
</dbReference>
<evidence type="ECO:0000313" key="2">
    <source>
        <dbReference type="Proteomes" id="UP000515800"/>
    </source>
</evidence>
<gene>
    <name evidence="1" type="ORF">H9L19_06830</name>
</gene>
<reference evidence="1 2" key="1">
    <citation type="submission" date="2020-08" db="EMBL/GenBank/DDBJ databases">
        <title>Genome sequence of Weissella diestrammenae KACC 16890T.</title>
        <authorList>
            <person name="Hyun D.-W."/>
            <person name="Bae J.-W."/>
        </authorList>
    </citation>
    <scope>NUCLEOTIDE SEQUENCE [LARGE SCALE GENOMIC DNA]</scope>
    <source>
        <strain evidence="1 2">KACC 16890</strain>
    </source>
</reference>
<evidence type="ECO:0000313" key="1">
    <source>
        <dbReference type="EMBL" id="QNN75082.1"/>
    </source>
</evidence>
<dbReference type="AlphaFoldDB" id="A0A7G9T4Q7"/>
<accession>A0A7G9T4Q7</accession>
<dbReference type="Pfam" id="PF04883">
    <property type="entry name" value="HK97-gp10_like"/>
    <property type="match status" value="1"/>
</dbReference>
<organism evidence="1 2">
    <name type="scientific">Weissella diestrammenae</name>
    <dbReference type="NCBI Taxonomy" id="1162633"/>
    <lineage>
        <taxon>Bacteria</taxon>
        <taxon>Bacillati</taxon>
        <taxon>Bacillota</taxon>
        <taxon>Bacilli</taxon>
        <taxon>Lactobacillales</taxon>
        <taxon>Lactobacillaceae</taxon>
        <taxon>Weissella</taxon>
    </lineage>
</organism>
<protein>
    <submittedName>
        <fullName evidence="1">HK97 gp10 family phage protein</fullName>
    </submittedName>
</protein>
<keyword evidence="2" id="KW-1185">Reference proteome</keyword>
<dbReference type="Proteomes" id="UP000515800">
    <property type="component" value="Chromosome"/>
</dbReference>
<name>A0A7G9T4Q7_9LACO</name>
<dbReference type="EMBL" id="CP060724">
    <property type="protein sequence ID" value="QNN75082.1"/>
    <property type="molecule type" value="Genomic_DNA"/>
</dbReference>
<dbReference type="InterPro" id="IPR010064">
    <property type="entry name" value="HK97-gp10_tail"/>
</dbReference>
<dbReference type="KEGG" id="wdi:H9L19_06830"/>
<sequence>MVMGSGSIDVYDLKIDLTSGIKEVLEKTGKDAAADIANNSPTGTTGRYKAGWTSQLINGGKTVAIYNNGKDATLTHLLEFGTAKRTTKSGKNTGVMSPREHIRPAYNRAKAKYLNDLNKIIIKPE</sequence>